<organism evidence="1 2">
    <name type="scientific">Lunatimonas lonarensis</name>
    <dbReference type="NCBI Taxonomy" id="1232681"/>
    <lineage>
        <taxon>Bacteria</taxon>
        <taxon>Pseudomonadati</taxon>
        <taxon>Bacteroidota</taxon>
        <taxon>Cytophagia</taxon>
        <taxon>Cytophagales</taxon>
        <taxon>Cyclobacteriaceae</taxon>
    </lineage>
</organism>
<keyword evidence="2" id="KW-1185">Reference proteome</keyword>
<accession>R7ZRJ6</accession>
<dbReference type="Proteomes" id="UP000013909">
    <property type="component" value="Unassembled WGS sequence"/>
</dbReference>
<name>R7ZRJ6_9BACT</name>
<evidence type="ECO:0000313" key="1">
    <source>
        <dbReference type="EMBL" id="EON76702.1"/>
    </source>
</evidence>
<proteinExistence type="predicted"/>
<evidence type="ECO:0000313" key="2">
    <source>
        <dbReference type="Proteomes" id="UP000013909"/>
    </source>
</evidence>
<sequence length="47" mass="5472">MLVSYVSSEEIHAKRKEILESNRGSKALWDMVAETQSTENQHKFFTD</sequence>
<gene>
    <name evidence="1" type="ORF">ADIS_2818</name>
</gene>
<protein>
    <submittedName>
        <fullName evidence="1">Uncharacterized protein</fullName>
    </submittedName>
</protein>
<comment type="caution">
    <text evidence="1">The sequence shown here is derived from an EMBL/GenBank/DDBJ whole genome shotgun (WGS) entry which is preliminary data.</text>
</comment>
<dbReference type="EMBL" id="AQHR01000083">
    <property type="protein sequence ID" value="EON76702.1"/>
    <property type="molecule type" value="Genomic_DNA"/>
</dbReference>
<dbReference type="AlphaFoldDB" id="R7ZRJ6"/>
<reference evidence="1 2" key="1">
    <citation type="submission" date="2013-02" db="EMBL/GenBank/DDBJ databases">
        <title>A novel strain isolated from Lonar lake, Maharashtra, India.</title>
        <authorList>
            <person name="Singh A."/>
        </authorList>
    </citation>
    <scope>NUCLEOTIDE SEQUENCE [LARGE SCALE GENOMIC DNA]</scope>
    <source>
        <strain evidence="1 2">AK24</strain>
    </source>
</reference>